<gene>
    <name evidence="7" type="ORF">HS088_TW08G00806</name>
</gene>
<dbReference type="GO" id="GO:0045727">
    <property type="term" value="P:positive regulation of translation"/>
    <property type="evidence" value="ECO:0007669"/>
    <property type="project" value="TreeGrafter"/>
</dbReference>
<dbReference type="GO" id="GO:0005730">
    <property type="term" value="C:nucleolus"/>
    <property type="evidence" value="ECO:0007669"/>
    <property type="project" value="TreeGrafter"/>
</dbReference>
<dbReference type="FunFam" id="3.30.70.330:FF:000255">
    <property type="entry name" value="Regulator of nonsense transcripts UPF3"/>
    <property type="match status" value="1"/>
</dbReference>
<dbReference type="Pfam" id="PF03467">
    <property type="entry name" value="Smg4_UPF3"/>
    <property type="match status" value="1"/>
</dbReference>
<feature type="compositionally biased region" description="Basic and acidic residues" evidence="5">
    <location>
        <begin position="141"/>
        <end position="154"/>
    </location>
</feature>
<dbReference type="FunCoup" id="A0A7J7DD76">
    <property type="interactions" value="1751"/>
</dbReference>
<dbReference type="CDD" id="cd12455">
    <property type="entry name" value="RRM_like_Smg4_UPF3"/>
    <property type="match status" value="1"/>
</dbReference>
<feature type="compositionally biased region" description="Basic and acidic residues" evidence="5">
    <location>
        <begin position="393"/>
        <end position="406"/>
    </location>
</feature>
<feature type="region of interest" description="Disordered" evidence="5">
    <location>
        <begin position="315"/>
        <end position="490"/>
    </location>
</feature>
<feature type="compositionally biased region" description="Low complexity" evidence="5">
    <location>
        <begin position="425"/>
        <end position="439"/>
    </location>
</feature>
<dbReference type="InterPro" id="IPR005120">
    <property type="entry name" value="UPF3_dom"/>
</dbReference>
<evidence type="ECO:0000256" key="1">
    <source>
        <dbReference type="ARBA" id="ARBA00004123"/>
    </source>
</evidence>
<dbReference type="GO" id="GO:0003729">
    <property type="term" value="F:mRNA binding"/>
    <property type="evidence" value="ECO:0007669"/>
    <property type="project" value="TreeGrafter"/>
</dbReference>
<evidence type="ECO:0000256" key="2">
    <source>
        <dbReference type="ARBA" id="ARBA00005991"/>
    </source>
</evidence>
<dbReference type="InterPro" id="IPR012677">
    <property type="entry name" value="Nucleotide-bd_a/b_plait_sf"/>
</dbReference>
<dbReference type="InParanoid" id="A0A7J7DD76"/>
<keyword evidence="8" id="KW-1185">Reference proteome</keyword>
<dbReference type="EMBL" id="JAAARO010000008">
    <property type="protein sequence ID" value="KAF5744208.1"/>
    <property type="molecule type" value="Genomic_DNA"/>
</dbReference>
<sequence length="490" mass="54793">MKDPLKRTKVVIRQLPPSLSKTDLLSQIDGRFFDCYNWFCFRPGKFSQKNQRYSRAYINFKRPEDVFEFAEFFNGHVFVNEKGHQFKTIVEYAPSQLVPKPCARKDSREGTIYKDPDYLEFIKLIAKPVEHLPSAEIQLERKEAEQSGTGKEDPVITPLMDFVRKKRAAGNGTRASFGKVSRRNGQKPSSKHGSPATKRISENKKYIQKDSIKNRNRKDKSNATSAARREDQPATLTAGSTEGSITGITLNADSGKKKILLLKGKEHEIPNVSEGMLPQPGVISAGESMPISIFQKQNQRREAGGRMIRSILQKNEPRQSQSSTAVQPQQKIPNLNLENGKQSQRATNARGGSVGHVPDDKSPALDSEGEAKRTSVDRFMKKDIHGLDTVSQKQEKRVRTRDRPDRGVWAPLRRSDVPPSQESISPTVTQSTQSPTDSVEGSRRHFGHHGPANLTKDESSLNTTDGKHSKRGGAAGFGVHEKQMWVQKTS</sequence>
<evidence type="ECO:0000259" key="6">
    <source>
        <dbReference type="Pfam" id="PF03467"/>
    </source>
</evidence>
<dbReference type="SUPFAM" id="SSF54928">
    <property type="entry name" value="RNA-binding domain, RBD"/>
    <property type="match status" value="1"/>
</dbReference>
<dbReference type="Proteomes" id="UP000593562">
    <property type="component" value="Unassembled WGS sequence"/>
</dbReference>
<evidence type="ECO:0000256" key="5">
    <source>
        <dbReference type="SAM" id="MobiDB-lite"/>
    </source>
</evidence>
<accession>A0A7J7DD76</accession>
<dbReference type="Gene3D" id="3.30.70.330">
    <property type="match status" value="1"/>
</dbReference>
<dbReference type="InterPro" id="IPR035979">
    <property type="entry name" value="RBD_domain_sf"/>
</dbReference>
<comment type="similarity">
    <text evidence="2">Belongs to the RENT3 family.</text>
</comment>
<feature type="compositionally biased region" description="Basic and acidic residues" evidence="5">
    <location>
        <begin position="199"/>
        <end position="213"/>
    </location>
</feature>
<feature type="compositionally biased region" description="Polar residues" evidence="5">
    <location>
        <begin position="318"/>
        <end position="347"/>
    </location>
</feature>
<dbReference type="GO" id="GO:0000184">
    <property type="term" value="P:nuclear-transcribed mRNA catabolic process, nonsense-mediated decay"/>
    <property type="evidence" value="ECO:0007669"/>
    <property type="project" value="UniProtKB-KW"/>
</dbReference>
<comment type="subcellular location">
    <subcellularLocation>
        <location evidence="1">Nucleus</location>
    </subcellularLocation>
</comment>
<dbReference type="GO" id="GO:0005737">
    <property type="term" value="C:cytoplasm"/>
    <property type="evidence" value="ECO:0007669"/>
    <property type="project" value="TreeGrafter"/>
</dbReference>
<feature type="compositionally biased region" description="Basic and acidic residues" evidence="5">
    <location>
        <begin position="357"/>
        <end position="386"/>
    </location>
</feature>
<feature type="domain" description="UPF3" evidence="6">
    <location>
        <begin position="7"/>
        <end position="168"/>
    </location>
</feature>
<evidence type="ECO:0000313" key="7">
    <source>
        <dbReference type="EMBL" id="KAF5744208.1"/>
    </source>
</evidence>
<feature type="region of interest" description="Disordered" evidence="5">
    <location>
        <begin position="141"/>
        <end position="245"/>
    </location>
</feature>
<evidence type="ECO:0000256" key="4">
    <source>
        <dbReference type="ARBA" id="ARBA00023242"/>
    </source>
</evidence>
<dbReference type="OrthoDB" id="18087at2759"/>
<feature type="compositionally biased region" description="Polar residues" evidence="5">
    <location>
        <begin position="234"/>
        <end position="245"/>
    </location>
</feature>
<name>A0A7J7DD76_TRIWF</name>
<dbReference type="PANTHER" id="PTHR13112:SF5">
    <property type="entry name" value="REGULATOR OF NONSENSE TRANSCRIPTS UPF3"/>
    <property type="match status" value="1"/>
</dbReference>
<reference evidence="7 8" key="1">
    <citation type="journal article" date="2020" name="Nat. Commun.">
        <title>Genome of Tripterygium wilfordii and identification of cytochrome P450 involved in triptolide biosynthesis.</title>
        <authorList>
            <person name="Tu L."/>
            <person name="Su P."/>
            <person name="Zhang Z."/>
            <person name="Gao L."/>
            <person name="Wang J."/>
            <person name="Hu T."/>
            <person name="Zhou J."/>
            <person name="Zhang Y."/>
            <person name="Zhao Y."/>
            <person name="Liu Y."/>
            <person name="Song Y."/>
            <person name="Tong Y."/>
            <person name="Lu Y."/>
            <person name="Yang J."/>
            <person name="Xu C."/>
            <person name="Jia M."/>
            <person name="Peters R.J."/>
            <person name="Huang L."/>
            <person name="Gao W."/>
        </authorList>
    </citation>
    <scope>NUCLEOTIDE SEQUENCE [LARGE SCALE GENOMIC DNA]</scope>
    <source>
        <strain evidence="8">cv. XIE 37</strain>
        <tissue evidence="7">Leaf</tissue>
    </source>
</reference>
<dbReference type="InterPro" id="IPR039722">
    <property type="entry name" value="Upf3"/>
</dbReference>
<evidence type="ECO:0000256" key="3">
    <source>
        <dbReference type="ARBA" id="ARBA00023161"/>
    </source>
</evidence>
<proteinExistence type="inferred from homology"/>
<dbReference type="AlphaFoldDB" id="A0A7J7DD76"/>
<keyword evidence="3" id="KW-0866">Nonsense-mediated mRNA decay</keyword>
<comment type="caution">
    <text evidence="7">The sequence shown here is derived from an EMBL/GenBank/DDBJ whole genome shotgun (WGS) entry which is preliminary data.</text>
</comment>
<organism evidence="7 8">
    <name type="scientific">Tripterygium wilfordii</name>
    <name type="common">Thunder God vine</name>
    <dbReference type="NCBI Taxonomy" id="458696"/>
    <lineage>
        <taxon>Eukaryota</taxon>
        <taxon>Viridiplantae</taxon>
        <taxon>Streptophyta</taxon>
        <taxon>Embryophyta</taxon>
        <taxon>Tracheophyta</taxon>
        <taxon>Spermatophyta</taxon>
        <taxon>Magnoliopsida</taxon>
        <taxon>eudicotyledons</taxon>
        <taxon>Gunneridae</taxon>
        <taxon>Pentapetalae</taxon>
        <taxon>rosids</taxon>
        <taxon>fabids</taxon>
        <taxon>Celastrales</taxon>
        <taxon>Celastraceae</taxon>
        <taxon>Tripterygium</taxon>
    </lineage>
</organism>
<dbReference type="PANTHER" id="PTHR13112">
    <property type="entry name" value="UPF3 REGULATOR OF NONSENSE TRANSCRIPTS-LIKE PROTEIN"/>
    <property type="match status" value="1"/>
</dbReference>
<protein>
    <submittedName>
        <fullName evidence="7">Regulator of nonsense transcripts UPF3</fullName>
    </submittedName>
</protein>
<evidence type="ECO:0000313" key="8">
    <source>
        <dbReference type="Proteomes" id="UP000593562"/>
    </source>
</evidence>
<keyword evidence="4" id="KW-0539">Nucleus</keyword>